<dbReference type="RefSeq" id="WP_043748669.1">
    <property type="nucleotide sequence ID" value="NZ_AONC01000004.1"/>
</dbReference>
<accession>W9VBR2</accession>
<keyword evidence="2" id="KW-1185">Reference proteome</keyword>
<sequence length="106" mass="11647">MMLAATRSETPAESIPSVQNLAFTPSLSVGFLPAFRHQESGEVRLCQFSDGSISPIHLIDCLPSRWVRERDAEGRPSALIGAIEAGFLRGADFWSLRDLLHPRLDG</sequence>
<dbReference type="Proteomes" id="UP000019460">
    <property type="component" value="Unassembled WGS sequence"/>
</dbReference>
<evidence type="ECO:0000313" key="1">
    <source>
        <dbReference type="EMBL" id="EXJ16854.1"/>
    </source>
</evidence>
<comment type="caution">
    <text evidence="1">The sequence shown here is derived from an EMBL/GenBank/DDBJ whole genome shotgun (WGS) entry which is preliminary data.</text>
</comment>
<dbReference type="eggNOG" id="ENOG5032Z1W">
    <property type="taxonomic scope" value="Bacteria"/>
</dbReference>
<name>W9VBR2_9GAMM</name>
<reference evidence="1 2" key="1">
    <citation type="submission" date="2012-11" db="EMBL/GenBank/DDBJ databases">
        <title>Genome assembly of Thiorhodococcus sp. AK35.</title>
        <authorList>
            <person name="Nupur N."/>
            <person name="Khatri I."/>
            <person name="Subramanian S."/>
            <person name="Pinnaka A."/>
        </authorList>
    </citation>
    <scope>NUCLEOTIDE SEQUENCE [LARGE SCALE GENOMIC DNA]</scope>
    <source>
        <strain evidence="1 2">AK35</strain>
    </source>
</reference>
<dbReference type="OrthoDB" id="5795260at2"/>
<dbReference type="AlphaFoldDB" id="W9VBR2"/>
<organism evidence="1 2">
    <name type="scientific">Imhoffiella purpurea</name>
    <dbReference type="NCBI Taxonomy" id="1249627"/>
    <lineage>
        <taxon>Bacteria</taxon>
        <taxon>Pseudomonadati</taxon>
        <taxon>Pseudomonadota</taxon>
        <taxon>Gammaproteobacteria</taxon>
        <taxon>Chromatiales</taxon>
        <taxon>Chromatiaceae</taxon>
        <taxon>Imhoffiella</taxon>
    </lineage>
</organism>
<proteinExistence type="predicted"/>
<dbReference type="STRING" id="1249627.D779_2465"/>
<protein>
    <submittedName>
        <fullName evidence="1">Uncharacterized protein</fullName>
    </submittedName>
</protein>
<gene>
    <name evidence="1" type="ORF">D779_2465</name>
</gene>
<dbReference type="EMBL" id="AONC01000004">
    <property type="protein sequence ID" value="EXJ16854.1"/>
    <property type="molecule type" value="Genomic_DNA"/>
</dbReference>
<evidence type="ECO:0000313" key="2">
    <source>
        <dbReference type="Proteomes" id="UP000019460"/>
    </source>
</evidence>